<dbReference type="EMBL" id="CAXITT010000617">
    <property type="protein sequence ID" value="CAL1544366.1"/>
    <property type="molecule type" value="Genomic_DNA"/>
</dbReference>
<gene>
    <name evidence="2" type="ORF">GSLYS_00017879001</name>
</gene>
<comment type="caution">
    <text evidence="2">The sequence shown here is derived from an EMBL/GenBank/DDBJ whole genome shotgun (WGS) entry which is preliminary data.</text>
</comment>
<dbReference type="Proteomes" id="UP001497497">
    <property type="component" value="Unassembled WGS sequence"/>
</dbReference>
<feature type="region of interest" description="Disordered" evidence="1">
    <location>
        <begin position="1393"/>
        <end position="1423"/>
    </location>
</feature>
<reference evidence="2 3" key="1">
    <citation type="submission" date="2024-04" db="EMBL/GenBank/DDBJ databases">
        <authorList>
            <consortium name="Genoscope - CEA"/>
            <person name="William W."/>
        </authorList>
    </citation>
    <scope>NUCLEOTIDE SEQUENCE [LARGE SCALE GENOMIC DNA]</scope>
</reference>
<feature type="compositionally biased region" description="Basic and acidic residues" evidence="1">
    <location>
        <begin position="1202"/>
        <end position="1217"/>
    </location>
</feature>
<feature type="compositionally biased region" description="Low complexity" evidence="1">
    <location>
        <begin position="210"/>
        <end position="221"/>
    </location>
</feature>
<feature type="region of interest" description="Disordered" evidence="1">
    <location>
        <begin position="150"/>
        <end position="271"/>
    </location>
</feature>
<feature type="compositionally biased region" description="Basic and acidic residues" evidence="1">
    <location>
        <begin position="1303"/>
        <end position="1316"/>
    </location>
</feature>
<name>A0AAV2IBY6_LYMST</name>
<accession>A0AAV2IBY6</accession>
<feature type="region of interest" description="Disordered" evidence="1">
    <location>
        <begin position="1303"/>
        <end position="1334"/>
    </location>
</feature>
<feature type="region of interest" description="Disordered" evidence="1">
    <location>
        <begin position="1156"/>
        <end position="1260"/>
    </location>
</feature>
<proteinExistence type="predicted"/>
<feature type="compositionally biased region" description="Low complexity" evidence="1">
    <location>
        <begin position="1323"/>
        <end position="1334"/>
    </location>
</feature>
<feature type="compositionally biased region" description="Basic and acidic residues" evidence="1">
    <location>
        <begin position="1243"/>
        <end position="1258"/>
    </location>
</feature>
<feature type="compositionally biased region" description="Basic and acidic residues" evidence="1">
    <location>
        <begin position="765"/>
        <end position="778"/>
    </location>
</feature>
<organism evidence="2 3">
    <name type="scientific">Lymnaea stagnalis</name>
    <name type="common">Great pond snail</name>
    <name type="synonym">Helix stagnalis</name>
    <dbReference type="NCBI Taxonomy" id="6523"/>
    <lineage>
        <taxon>Eukaryota</taxon>
        <taxon>Metazoa</taxon>
        <taxon>Spiralia</taxon>
        <taxon>Lophotrochozoa</taxon>
        <taxon>Mollusca</taxon>
        <taxon>Gastropoda</taxon>
        <taxon>Heterobranchia</taxon>
        <taxon>Euthyneura</taxon>
        <taxon>Panpulmonata</taxon>
        <taxon>Hygrophila</taxon>
        <taxon>Lymnaeoidea</taxon>
        <taxon>Lymnaeidae</taxon>
        <taxon>Lymnaea</taxon>
    </lineage>
</organism>
<sequence>MECFQTCVDRGNKCDFSKDKLTCFDCGRYRCGYNVPGVNCTQCRKQGNCKCSDDRCDCKKFDCWRWFLELLGLASPKGKLNKRTTGDAKDKDFCASVVDDQLQDPLEIKICRSKEGYSHSIQRICSKQFACERSSRTSCEKLAESCRDSPDKKFRYADGKPEAPDEASYHVTTPKSGPEGKSESVTESKPKNHEEKEKEKKKRGRDKSPKWTSSNSSSASRGRGRKRKHKHRSSHGSPSKSSLHNLKRENSDLSSQSRKSKKGSCSSSISSCSPIFKPYRHKYSFLRCASFSYAPKTGHSGGRCATPPPTTETGLGHKYSRTSCPPCPISAPSTRLARSDFSSICGDKQNKEGTREVCPAMSCSRNTTSWKPVKNNLPTVYHSPHRCSPGYCKLPCRSQSFHTTMMKSPSPVACCVPNRLACCSPCDMPCGRLRSRAQKSCCPMTRKSRSCPRPCLCPLRSTCCSPPPCYKAGCPKQVRQCCKISPTQCGPCCTKACCLPCPRKFQVLPYCPKTQNYSLYASLPKCVKSSPCPCPSGKCTCPSPTKLSFTSKSNRPCCSSLAQMNPVCCSGFNSSYMKSRQGDAICQQLLNKYTNNKGPARCCPPVCTGGSFCVTPCTELSTTPFKLSAYLNTGCRKSCCGTGGLGSGSAGGGKRTGCIGGLGCGSTGGGCRSCLPFTSELGKAFCADCQNYTHSRKPLSPDEKNKKNQIIEFNSSPCKKEPRCEISLAPHCLRRTGPRSPVREYLDKLMVSTRKKSERVEKLIKLNELPEPKQEPKSPHPSSQKVSPKKKDQKSKPLVEEAAVESPGENPAKPTDEKPAQSTDENASAINGLESNCGVSLSPQHDNLQFLQETSPMSILSVDSSAIGTEKSFNNNYGADSYDRSAAYTVSAPISYEYSPFRYGPGMRYENYNTEPYGSVRRPGNTMGACRDTRLSCNTFGLYTPPYTYLGTSYEIRKEARSYHEEGYHYRMSLSSNWNVNAVSKPKFRASTAYVKRPENPMYQSYPKTIIYSKLESEIQQRIRQIKKISCPPTNSSWRKQHVDDPAKMPPPYDDTSYSLKGESTSESHPVVTDFINDSWRAIKEIKKVRASEEMKIENKKYTQKKYSLSGPIVPEYLASDLHRYSVPTSAQIIAAKDAGEAGVIKEQTSPKFAKEADVFETSSKQDIPKDATENNAVTSLGIDSETGDSLVLATPPTNELDDARAEKQKREEETCPRNESSVDGDVYGSPVVSGKPTGDLTSKPETKENKAENKADGGECQTPVFQSLLERFEETVQVFVRSKLKGDAFDICSVNKDEAPCNTKDVPEWGMDNRSKNQAADSSGSKSSPKSSCSRSASCVQSQVSGSYLSGSCSACNISASLGTSSTTITLAASRSNQSLVSLSNIELAHSSETLRPNADTYSSSNKQHSSETRRLAPETSKYLRDRNSLLESDCSPQIFAKRSSGMDSYQIKEVTAHNMAENVDCRMQRGRHGEMMGDNDSAGCYPFMRLSPLYDINNGSCVDPVDDAQSTNIDILIGSSVDPIKCGPDTPMIYGHSVNDTFHELAGDFESNHSLVSWSQVKLSPAGEDEDPRMAQVLTSELKNKRGPEVSGEGALSCVMKDFIRHYGTPV</sequence>
<feature type="compositionally biased region" description="Polar residues" evidence="1">
    <location>
        <begin position="1393"/>
        <end position="1409"/>
    </location>
</feature>
<evidence type="ECO:0000313" key="3">
    <source>
        <dbReference type="Proteomes" id="UP001497497"/>
    </source>
</evidence>
<feature type="compositionally biased region" description="Basic and acidic residues" evidence="1">
    <location>
        <begin position="150"/>
        <end position="163"/>
    </location>
</feature>
<feature type="compositionally biased region" description="Basic and acidic residues" evidence="1">
    <location>
        <begin position="178"/>
        <end position="198"/>
    </location>
</feature>
<protein>
    <submittedName>
        <fullName evidence="2">Uncharacterized protein</fullName>
    </submittedName>
</protein>
<evidence type="ECO:0000256" key="1">
    <source>
        <dbReference type="SAM" id="MobiDB-lite"/>
    </source>
</evidence>
<feature type="region of interest" description="Disordered" evidence="1">
    <location>
        <begin position="1031"/>
        <end position="1052"/>
    </location>
</feature>
<feature type="region of interest" description="Disordered" evidence="1">
    <location>
        <begin position="765"/>
        <end position="825"/>
    </location>
</feature>
<feature type="compositionally biased region" description="Basic and acidic residues" evidence="1">
    <location>
        <begin position="1410"/>
        <end position="1423"/>
    </location>
</feature>
<keyword evidence="3" id="KW-1185">Reference proteome</keyword>
<feature type="compositionally biased region" description="Basic residues" evidence="1">
    <location>
        <begin position="222"/>
        <end position="234"/>
    </location>
</feature>
<evidence type="ECO:0000313" key="2">
    <source>
        <dbReference type="EMBL" id="CAL1544366.1"/>
    </source>
</evidence>